<evidence type="ECO:0000313" key="2">
    <source>
        <dbReference type="Proteomes" id="UP001500403"/>
    </source>
</evidence>
<gene>
    <name evidence="1" type="ORF">GCM10010446_04050</name>
</gene>
<accession>A0ABP6J954</accession>
<evidence type="ECO:0000313" key="1">
    <source>
        <dbReference type="EMBL" id="GAA2923101.1"/>
    </source>
</evidence>
<dbReference type="EMBL" id="BAAAUD010000007">
    <property type="protein sequence ID" value="GAA2923101.1"/>
    <property type="molecule type" value="Genomic_DNA"/>
</dbReference>
<reference evidence="2" key="1">
    <citation type="journal article" date="2019" name="Int. J. Syst. Evol. Microbiol.">
        <title>The Global Catalogue of Microorganisms (GCM) 10K type strain sequencing project: providing services to taxonomists for standard genome sequencing and annotation.</title>
        <authorList>
            <consortium name="The Broad Institute Genomics Platform"/>
            <consortium name="The Broad Institute Genome Sequencing Center for Infectious Disease"/>
            <person name="Wu L."/>
            <person name="Ma J."/>
        </authorList>
    </citation>
    <scope>NUCLEOTIDE SEQUENCE [LARGE SCALE GENOMIC DNA]</scope>
    <source>
        <strain evidence="2">JCM 9088</strain>
    </source>
</reference>
<keyword evidence="2" id="KW-1185">Reference proteome</keyword>
<comment type="caution">
    <text evidence="1">The sequence shown here is derived from an EMBL/GenBank/DDBJ whole genome shotgun (WGS) entry which is preliminary data.</text>
</comment>
<dbReference type="Proteomes" id="UP001500403">
    <property type="component" value="Unassembled WGS sequence"/>
</dbReference>
<organism evidence="1 2">
    <name type="scientific">Streptomyces enissocaesilis</name>
    <dbReference type="NCBI Taxonomy" id="332589"/>
    <lineage>
        <taxon>Bacteria</taxon>
        <taxon>Bacillati</taxon>
        <taxon>Actinomycetota</taxon>
        <taxon>Actinomycetes</taxon>
        <taxon>Kitasatosporales</taxon>
        <taxon>Streptomycetaceae</taxon>
        <taxon>Streptomyces</taxon>
        <taxon>Streptomyces rochei group</taxon>
    </lineage>
</organism>
<name>A0ABP6J954_9ACTN</name>
<protein>
    <submittedName>
        <fullName evidence="1">Uncharacterized protein</fullName>
    </submittedName>
</protein>
<proteinExistence type="predicted"/>
<sequence>MDATDFPDDLMQTQAAWNATYSVLAAPRPATPPPYAATCYACPSGSGGTPTGRPPPRYRPHATSCAGRLTLSKPTKPREPALLGGGSVLRESLTMLLRSCSPPLRHVLTQY</sequence>